<organism evidence="2 3">
    <name type="scientific">Euplotes crassus</name>
    <dbReference type="NCBI Taxonomy" id="5936"/>
    <lineage>
        <taxon>Eukaryota</taxon>
        <taxon>Sar</taxon>
        <taxon>Alveolata</taxon>
        <taxon>Ciliophora</taxon>
        <taxon>Intramacronucleata</taxon>
        <taxon>Spirotrichea</taxon>
        <taxon>Hypotrichia</taxon>
        <taxon>Euplotida</taxon>
        <taxon>Euplotidae</taxon>
        <taxon>Moneuplotes</taxon>
    </lineage>
</organism>
<accession>A0AAD1XZY7</accession>
<feature type="region of interest" description="Disordered" evidence="1">
    <location>
        <begin position="1954"/>
        <end position="1977"/>
    </location>
</feature>
<keyword evidence="3" id="KW-1185">Reference proteome</keyword>
<dbReference type="Proteomes" id="UP001295684">
    <property type="component" value="Unassembled WGS sequence"/>
</dbReference>
<evidence type="ECO:0000313" key="2">
    <source>
        <dbReference type="EMBL" id="CAI2382212.1"/>
    </source>
</evidence>
<sequence>MAFEKYILGHKKEAFELLEPGTKFHSLLCIIESIKASDGKVTKRTKDMLFAFKKNWPCFEADRYLLHSILSEYDNVESIQEKKALIKYLDKIYLKFKYDYSKPSELKSSKAIKSKGKESASKKSIYHQEKMFNLENSLRRAYKNPDVLFSLKKSLLNKVDYSKLSTKSFLTFLNSCKNICEITNKSFMAKLVGILKVIYKNDKSYTLSLSLLNKLTYHQLEGLLSKFPQISEEKCLIGKLFEKKYQDELDDENQADITKKDRRKQLRVMYDECTDYPQSIKSALLLEILENGIKLNIYSKDYFQKYLKHPLKVWHLNPEKVEGEFYDQSWNTFMYNLQTRKGGILSPDLEAILYKKYLEHFYKDTGNIDEFEEFFDPIFWRNTVEEIELLSGKILDEEKLNSKEIDELSKKVIIEFESSNKLLYKADEKVKLLVHLKNTPSIRVKVYSLSKVDPSKETKCIKESAYNFEEHAGHIKFNHKFEFPELDNKRGLFMIKIISNQNYCQTVIQKGTLSVVYEHQTIGQVAYILDESNKVCKKENTGINFQNKFYPADIENKGRIVIPYGPSEVKGTAILMNQGYSEKCNFTSFSEDYSIIVDYILPPESLLVTNTASLIIRPTLLLNNKKMKLEILKSTKVTIYITSYSFSDTTNYQYNNLELSSDKDLELNFTVPASMETMKVEFETSVFMKSQNKPKVLFSTHEVNLKTSSQQLTFFESHLRKIMGRYIFLLLGKNGEPIPYIDVYFTMSHILYSNSNTRANLITNEKGEIDLGPLEGIDIVKSSIFLINSPVFGYWKISNFAQRTSFPERFDILQGEELEFPFLKALEKSEFSRNTFSLMKYSSRDFASKNCFEMCKLIPAKGGSPELIKISNFRVGHYRICFKEINLVSDVYVHQGTYWNKDKSHILKKGQLIELNSTKSIPHIKVKKAKFNEKSMTDEYSLKLVNSIGNVRVHIMARNFISSNDFGEFWKIRNTFEKCRESKNFQLSRCKTTYISNKKIEPKIKSTYERKRLRKKNLPLEPGSSCFSAEGNKAEIEGNVLANPQILIKRTKIRETHFDDQLISLGVAQKARKNIKLSKQGSKSDLTSQISYSAPSEIAHDINSLKVDTKISINPENFQHNSFVNFLMFPSLIKTNLIPDDDGNINFCLDSHRYANIYVIVIDDYNVTLMQLSTSSIPEQIWSKNIALQKSLDTKAYFNEGRKITKLTKGSKHEIKDLTSLKFRIVDNLEKVKNIQLKISSLDGCNIDKDLLFLVNWNKCTETEKLVLYNKFFSHEVNIFLYFKDKTFFNKVIKGFLRNKHEKSLIDHWLLGDYEKIVKYNQVEYFENLNCVEKILIIYIVAQTDQDTAKTLAKRIEMSSSLTQESKNYNNICFDAVFKSEQSRSENLEQSGTKMADNKKFDLPQPEFKELVQDKMPEAHSEVISEGPGRSSFEEYRLSNPHMKRDPEFQDKEEIKEEEEKLDVYPSEYCETHYYGKISVLKPNLIFENKYWVDLANHISEKKCFEGFLSENFILVSSNISEMIFSMAFLRLPFNSANHAIISNDDKGIKIKSGSNIMIFKREILKAQAKLIHTVNVFHKYYEYGAEDDEKIIPEYLTHTIYCCEVVITNISNYSKNFEALWQVPEGSIPLQKGNYQNIINLNLEPYNTCRIPFYFYFPMEGKFTQFPTNLSIMNKVVAVSPIHKFTVVNSTVHIPTNTFKDILARGKLPAIYDFIKKSNLFDEENTFSFNLILWMLKDKDIFINIVGILRERRIFSEQVWKFGFYHFDESCIKEYITKSEKLSNLIGSNFKCSLYSNYYTTYMPRHLEYYPMINGKVYHLMHGSHSTMENIELQRQYSAFLMDKIEKVKLSSHDVLFYCYFLILQDRITETIEIFRNLTPDYLPEDGTHTLQYDYMIAFLDFYTGEPSNYQKARKIAEKYREYPVLSWRNLFLQLKIQLDEYDCNHLLFEEDQSRKKKPAKPKSRVSHSPHNSAKL</sequence>
<dbReference type="EMBL" id="CAMPGE010024366">
    <property type="protein sequence ID" value="CAI2382212.1"/>
    <property type="molecule type" value="Genomic_DNA"/>
</dbReference>
<proteinExistence type="predicted"/>
<evidence type="ECO:0000313" key="3">
    <source>
        <dbReference type="Proteomes" id="UP001295684"/>
    </source>
</evidence>
<gene>
    <name evidence="2" type="ORF">ECRASSUSDP1_LOCUS23682</name>
</gene>
<reference evidence="2" key="1">
    <citation type="submission" date="2023-07" db="EMBL/GenBank/DDBJ databases">
        <authorList>
            <consortium name="AG Swart"/>
            <person name="Singh M."/>
            <person name="Singh A."/>
            <person name="Seah K."/>
            <person name="Emmerich C."/>
        </authorList>
    </citation>
    <scope>NUCLEOTIDE SEQUENCE</scope>
    <source>
        <strain evidence="2">DP1</strain>
    </source>
</reference>
<name>A0AAD1XZY7_EUPCR</name>
<evidence type="ECO:0000256" key="1">
    <source>
        <dbReference type="SAM" id="MobiDB-lite"/>
    </source>
</evidence>
<protein>
    <submittedName>
        <fullName evidence="2">Uncharacterized protein</fullName>
    </submittedName>
</protein>
<feature type="compositionally biased region" description="Basic residues" evidence="1">
    <location>
        <begin position="1956"/>
        <end position="1969"/>
    </location>
</feature>
<comment type="caution">
    <text evidence="2">The sequence shown here is derived from an EMBL/GenBank/DDBJ whole genome shotgun (WGS) entry which is preliminary data.</text>
</comment>